<dbReference type="Gene3D" id="1.10.1200.10">
    <property type="entry name" value="ACP-like"/>
    <property type="match status" value="1"/>
</dbReference>
<proteinExistence type="predicted"/>
<dbReference type="GO" id="GO:0005737">
    <property type="term" value="C:cytoplasm"/>
    <property type="evidence" value="ECO:0007669"/>
    <property type="project" value="TreeGrafter"/>
</dbReference>
<dbReference type="InterPro" id="IPR045851">
    <property type="entry name" value="AMP-bd_C_sf"/>
</dbReference>
<keyword evidence="3" id="KW-0479">Metal-binding</keyword>
<dbReference type="PANTHER" id="PTHR45527:SF1">
    <property type="entry name" value="FATTY ACID SYNTHASE"/>
    <property type="match status" value="1"/>
</dbReference>
<evidence type="ECO:0000256" key="3">
    <source>
        <dbReference type="ARBA" id="ARBA00022723"/>
    </source>
</evidence>
<dbReference type="PROSITE" id="PS50075">
    <property type="entry name" value="CARRIER"/>
    <property type="match status" value="1"/>
</dbReference>
<dbReference type="GO" id="GO:0031177">
    <property type="term" value="F:phosphopantetheine binding"/>
    <property type="evidence" value="ECO:0007669"/>
    <property type="project" value="TreeGrafter"/>
</dbReference>
<evidence type="ECO:0000313" key="5">
    <source>
        <dbReference type="EMBL" id="GAJ97094.1"/>
    </source>
</evidence>
<dbReference type="GO" id="GO:0044550">
    <property type="term" value="P:secondary metabolite biosynthetic process"/>
    <property type="evidence" value="ECO:0007669"/>
    <property type="project" value="TreeGrafter"/>
</dbReference>
<evidence type="ECO:0000256" key="2">
    <source>
        <dbReference type="ARBA" id="ARBA00022553"/>
    </source>
</evidence>
<dbReference type="Gene3D" id="3.40.50.980">
    <property type="match status" value="2"/>
</dbReference>
<evidence type="ECO:0000256" key="1">
    <source>
        <dbReference type="ARBA" id="ARBA00022450"/>
    </source>
</evidence>
<organism evidence="5 6">
    <name type="scientific">Rhizobium rhizogenes NBRC 13257</name>
    <dbReference type="NCBI Taxonomy" id="1220581"/>
    <lineage>
        <taxon>Bacteria</taxon>
        <taxon>Pseudomonadati</taxon>
        <taxon>Pseudomonadota</taxon>
        <taxon>Alphaproteobacteria</taxon>
        <taxon>Hyphomicrobiales</taxon>
        <taxon>Rhizobiaceae</taxon>
        <taxon>Rhizobium/Agrobacterium group</taxon>
        <taxon>Rhizobium</taxon>
    </lineage>
</organism>
<comment type="caution">
    <text evidence="5">The sequence shown here is derived from an EMBL/GenBank/DDBJ whole genome shotgun (WGS) entry which is preliminary data.</text>
</comment>
<dbReference type="Proteomes" id="UP000026941">
    <property type="component" value="Unassembled WGS sequence"/>
</dbReference>
<reference evidence="5 6" key="1">
    <citation type="submission" date="2014-05" db="EMBL/GenBank/DDBJ databases">
        <title>Whole genome shotgun sequence of Rhizobium rhizogenes NBRC 13257.</title>
        <authorList>
            <person name="Katano-Makiyama Y."/>
            <person name="Hosoyama A."/>
            <person name="Hashimoto M."/>
            <person name="Hosoyama Y."/>
            <person name="Noguchi M."/>
            <person name="Tsuchikane K."/>
            <person name="Kimura A."/>
            <person name="Ohji S."/>
            <person name="Ichikawa N."/>
            <person name="Yamazoe A."/>
            <person name="Fujita N."/>
        </authorList>
    </citation>
    <scope>NUCLEOTIDE SEQUENCE [LARGE SCALE GENOMIC DNA]</scope>
    <source>
        <strain evidence="5 6">NBRC 13257</strain>
    </source>
</reference>
<dbReference type="InterPro" id="IPR010071">
    <property type="entry name" value="AA_adenyl_dom"/>
</dbReference>
<keyword evidence="2" id="KW-0597">Phosphoprotein</keyword>
<dbReference type="InterPro" id="IPR025110">
    <property type="entry name" value="AMP-bd_C"/>
</dbReference>
<dbReference type="InterPro" id="IPR000873">
    <property type="entry name" value="AMP-dep_synth/lig_dom"/>
</dbReference>
<dbReference type="GO" id="GO:0043041">
    <property type="term" value="P:amino acid activation for nonribosomal peptide biosynthetic process"/>
    <property type="evidence" value="ECO:0007669"/>
    <property type="project" value="TreeGrafter"/>
</dbReference>
<name>A0AA87QIK0_RHIRH</name>
<dbReference type="Pfam" id="PF00501">
    <property type="entry name" value="AMP-binding"/>
    <property type="match status" value="1"/>
</dbReference>
<dbReference type="InterPro" id="IPR020845">
    <property type="entry name" value="AMP-binding_CS"/>
</dbReference>
<dbReference type="PROSITE" id="PS00455">
    <property type="entry name" value="AMP_BINDING"/>
    <property type="match status" value="1"/>
</dbReference>
<dbReference type="EMBL" id="BAYX01000031">
    <property type="protein sequence ID" value="GAJ97094.1"/>
    <property type="molecule type" value="Genomic_DNA"/>
</dbReference>
<evidence type="ECO:0000259" key="4">
    <source>
        <dbReference type="PROSITE" id="PS50075"/>
    </source>
</evidence>
<dbReference type="Gene3D" id="3.30.300.30">
    <property type="match status" value="1"/>
</dbReference>
<dbReference type="SUPFAM" id="SSF47336">
    <property type="entry name" value="ACP-like"/>
    <property type="match status" value="1"/>
</dbReference>
<feature type="domain" description="Carrier" evidence="4">
    <location>
        <begin position="517"/>
        <end position="593"/>
    </location>
</feature>
<gene>
    <name evidence="5" type="ORF">RRH01S_31_00260</name>
</gene>
<dbReference type="PANTHER" id="PTHR45527">
    <property type="entry name" value="NONRIBOSOMAL PEPTIDE SYNTHETASE"/>
    <property type="match status" value="1"/>
</dbReference>
<dbReference type="RefSeq" id="WP_052365441.1">
    <property type="nucleotide sequence ID" value="NZ_BAYX01000031.1"/>
</dbReference>
<accession>A0AA87QIK0</accession>
<protein>
    <recommendedName>
        <fullName evidence="4">Carrier domain-containing protein</fullName>
    </recommendedName>
</protein>
<dbReference type="SUPFAM" id="SSF56801">
    <property type="entry name" value="Acetyl-CoA synthetase-like"/>
    <property type="match status" value="1"/>
</dbReference>
<dbReference type="Gene3D" id="2.30.38.10">
    <property type="entry name" value="Luciferase, Domain 3"/>
    <property type="match status" value="1"/>
</dbReference>
<evidence type="ECO:0000313" key="6">
    <source>
        <dbReference type="Proteomes" id="UP000026941"/>
    </source>
</evidence>
<dbReference type="NCBIfam" id="TIGR01733">
    <property type="entry name" value="AA-adenyl-dom"/>
    <property type="match status" value="1"/>
</dbReference>
<dbReference type="InterPro" id="IPR006162">
    <property type="entry name" value="Ppantetheine_attach_site"/>
</dbReference>
<dbReference type="InterPro" id="IPR009081">
    <property type="entry name" value="PP-bd_ACP"/>
</dbReference>
<dbReference type="GO" id="GO:0046872">
    <property type="term" value="F:metal ion binding"/>
    <property type="evidence" value="ECO:0007669"/>
    <property type="project" value="UniProtKB-KW"/>
</dbReference>
<dbReference type="Pfam" id="PF00550">
    <property type="entry name" value="PP-binding"/>
    <property type="match status" value="1"/>
</dbReference>
<dbReference type="AlphaFoldDB" id="A0AA87QIK0"/>
<dbReference type="Pfam" id="PF13193">
    <property type="entry name" value="AMP-binding_C"/>
    <property type="match status" value="1"/>
</dbReference>
<dbReference type="PROSITE" id="PS00012">
    <property type="entry name" value="PHOSPHOPANTETHEINE"/>
    <property type="match status" value="1"/>
</dbReference>
<sequence length="626" mass="69280">MESTIDPVRLPNGQNFYSQISTWAQTSPTSAAICYKQQVLTYAELDERSNKIARWLKTMNIGRGSLVGVLMERRPDTLVCLLGILKSGAAYVPIDPTFPSDRIAYVLRDSRLDLLLSENSLRERIMQRETPTLFLESQMPSILMQDGSGVASCSQPLDRAYVLYTSGSTGNPKGVEIPRRALDNFIDSMHRVPGINAWDRLLSVTTLFFDISGLEMFLPLYGGATVVIADENDVMDGKRLAQMLRDFDITIMQATPATWLLMIDAGWTGKPGLKALCGGEAMPRELANSLLRRCDSVWNMYGPTETTIWSTVARVTAGEGVVSIGRAIDNTDIQILDEHLAPVKAGEVGEIYIGGLGLAIGYLGKPELTKERFLNQKTEDGSTVRIYRTGDLGRLYPDGRIECLGRSDSQVKLRGYRIELGEIEAALEGLPNVQRAVVVLKENSSTDRFLMAFYMSSQDAVSATELRSGLSKTLPEYMVPIRYELVASFPLTLNGKVDRKALAERHVDRGSTRNIVPPSTPLEREVAAIWEELLRLEGIGIHESFIELGGHSLLINAMVHRLNRTFNIDLSLIEVLRNGQTIAEIVSLVEERVMMEASDDDIKAALGVLETLSSEELDEFLKAKAV</sequence>
<keyword evidence="1" id="KW-0596">Phosphopantetheine</keyword>
<dbReference type="FunFam" id="3.40.50.980:FF:000001">
    <property type="entry name" value="Non-ribosomal peptide synthetase"/>
    <property type="match status" value="1"/>
</dbReference>
<dbReference type="InterPro" id="IPR036736">
    <property type="entry name" value="ACP-like_sf"/>
</dbReference>